<gene>
    <name evidence="1" type="ORF">FRV6_11764</name>
</gene>
<dbReference type="AlphaFoldDB" id="A0A2H3TGA4"/>
<evidence type="ECO:0000313" key="1">
    <source>
        <dbReference type="EMBL" id="SCO87637.1"/>
    </source>
</evidence>
<evidence type="ECO:0000313" key="2">
    <source>
        <dbReference type="Proteomes" id="UP000219369"/>
    </source>
</evidence>
<accession>A0A2H3TGA4</accession>
<proteinExistence type="predicted"/>
<protein>
    <submittedName>
        <fullName evidence="1">Uncharacterized protein</fullName>
    </submittedName>
</protein>
<reference evidence="2" key="1">
    <citation type="submission" date="2016-09" db="EMBL/GenBank/DDBJ databases">
        <authorList>
            <person name="Guldener U."/>
        </authorList>
    </citation>
    <scope>NUCLEOTIDE SEQUENCE [LARGE SCALE GENOMIC DNA]</scope>
    <source>
        <strain evidence="2">V64-1</strain>
    </source>
</reference>
<sequence>MPLQRHCKVILKGLKGKKDSSFI</sequence>
<dbReference type="Proteomes" id="UP000219369">
    <property type="component" value="Unassembled WGS sequence"/>
</dbReference>
<dbReference type="EMBL" id="FMJY01000007">
    <property type="protein sequence ID" value="SCO87637.1"/>
    <property type="molecule type" value="Genomic_DNA"/>
</dbReference>
<name>A0A2H3TGA4_FUSOX</name>
<organism evidence="1 2">
    <name type="scientific">Fusarium oxysporum</name>
    <name type="common">Fusarium vascular wilt</name>
    <dbReference type="NCBI Taxonomy" id="5507"/>
    <lineage>
        <taxon>Eukaryota</taxon>
        <taxon>Fungi</taxon>
        <taxon>Dikarya</taxon>
        <taxon>Ascomycota</taxon>
        <taxon>Pezizomycotina</taxon>
        <taxon>Sordariomycetes</taxon>
        <taxon>Hypocreomycetidae</taxon>
        <taxon>Hypocreales</taxon>
        <taxon>Nectriaceae</taxon>
        <taxon>Fusarium</taxon>
        <taxon>Fusarium oxysporum species complex</taxon>
    </lineage>
</organism>